<dbReference type="Proteomes" id="UP000281128">
    <property type="component" value="Unassembled WGS sequence"/>
</dbReference>
<dbReference type="AlphaFoldDB" id="A0A3A8ARF2"/>
<evidence type="ECO:0008006" key="3">
    <source>
        <dbReference type="Google" id="ProtNLM"/>
    </source>
</evidence>
<accession>A0A3A8ARF2</accession>
<gene>
    <name evidence="1" type="ORF">D6850_17425</name>
</gene>
<protein>
    <recommendedName>
        <fullName evidence="3">Nucleotidyl transferase AbiEii/AbiGii toxin family protein</fullName>
    </recommendedName>
</protein>
<reference evidence="1 2" key="1">
    <citation type="submission" date="2018-09" db="EMBL/GenBank/DDBJ databases">
        <title>Roseovarius spongiae sp. nov., isolated from a marine sponge.</title>
        <authorList>
            <person name="Zhuang L."/>
            <person name="Luo L."/>
        </authorList>
    </citation>
    <scope>NUCLEOTIDE SEQUENCE [LARGE SCALE GENOMIC DNA]</scope>
    <source>
        <strain evidence="1 2">HN-E21</strain>
    </source>
</reference>
<keyword evidence="2" id="KW-1185">Reference proteome</keyword>
<evidence type="ECO:0000313" key="1">
    <source>
        <dbReference type="EMBL" id="RKF12455.1"/>
    </source>
</evidence>
<dbReference type="RefSeq" id="WP_121168900.1">
    <property type="nucleotide sequence ID" value="NZ_RAPE01000007.1"/>
</dbReference>
<dbReference type="EMBL" id="RAPE01000007">
    <property type="protein sequence ID" value="RKF12455.1"/>
    <property type="molecule type" value="Genomic_DNA"/>
</dbReference>
<sequence>MVVGLDRFREHFADHADHYAVIGGTACSMIFEEVGIDFRQTNDIDMVLCVEVVDPSFAQSLKAFLDGGGYQARERSNGRREFYRFHKPTEPSYPAMLELFARKPEALEIPEDAGLTVIEVSDETLSLSAILLDTDYYEALIESRRAIDDILVLDERLLIPFKARAFVDLSQRKDDGDVNAKGSDIRKHRNDVFRLLQLLPTDQPIEVTEPLKADLRAYVERVNGLADFDPNAFGVPIDRETGLGLISSLYQL</sequence>
<organism evidence="1 2">
    <name type="scientific">Roseovarius spongiae</name>
    <dbReference type="NCBI Taxonomy" id="2320272"/>
    <lineage>
        <taxon>Bacteria</taxon>
        <taxon>Pseudomonadati</taxon>
        <taxon>Pseudomonadota</taxon>
        <taxon>Alphaproteobacteria</taxon>
        <taxon>Rhodobacterales</taxon>
        <taxon>Roseobacteraceae</taxon>
        <taxon>Roseovarius</taxon>
    </lineage>
</organism>
<evidence type="ECO:0000313" key="2">
    <source>
        <dbReference type="Proteomes" id="UP000281128"/>
    </source>
</evidence>
<comment type="caution">
    <text evidence="1">The sequence shown here is derived from an EMBL/GenBank/DDBJ whole genome shotgun (WGS) entry which is preliminary data.</text>
</comment>
<proteinExistence type="predicted"/>
<dbReference type="OrthoDB" id="9795020at2"/>
<name>A0A3A8ARF2_9RHOB</name>